<keyword evidence="1" id="KW-1133">Transmembrane helix</keyword>
<comment type="caution">
    <text evidence="2">The sequence shown here is derived from an EMBL/GenBank/DDBJ whole genome shotgun (WGS) entry which is preliminary data.</text>
</comment>
<proteinExistence type="predicted"/>
<reference evidence="2" key="1">
    <citation type="journal article" date="2021" name="bioRxiv">
        <title>Whole Genome Assembly and Annotation of Northern Wild Rice, Zizania palustris L., Supports a Whole Genome Duplication in the Zizania Genus.</title>
        <authorList>
            <person name="Haas M."/>
            <person name="Kono T."/>
            <person name="Macchietto M."/>
            <person name="Millas R."/>
            <person name="McGilp L."/>
            <person name="Shao M."/>
            <person name="Duquette J."/>
            <person name="Hirsch C.N."/>
            <person name="Kimball J."/>
        </authorList>
    </citation>
    <scope>NUCLEOTIDE SEQUENCE</scope>
    <source>
        <tissue evidence="2">Fresh leaf tissue</tissue>
    </source>
</reference>
<dbReference type="AlphaFoldDB" id="A0A8J5SRI5"/>
<keyword evidence="1" id="KW-0472">Membrane</keyword>
<evidence type="ECO:0000313" key="2">
    <source>
        <dbReference type="EMBL" id="KAG8078770.1"/>
    </source>
</evidence>
<evidence type="ECO:0000256" key="1">
    <source>
        <dbReference type="SAM" id="Phobius"/>
    </source>
</evidence>
<reference evidence="2" key="2">
    <citation type="submission" date="2021-02" db="EMBL/GenBank/DDBJ databases">
        <authorList>
            <person name="Kimball J.A."/>
            <person name="Haas M.W."/>
            <person name="Macchietto M."/>
            <person name="Kono T."/>
            <person name="Duquette J."/>
            <person name="Shao M."/>
        </authorList>
    </citation>
    <scope>NUCLEOTIDE SEQUENCE</scope>
    <source>
        <tissue evidence="2">Fresh leaf tissue</tissue>
    </source>
</reference>
<accession>A0A8J5SRI5</accession>
<keyword evidence="3" id="KW-1185">Reference proteome</keyword>
<keyword evidence="1" id="KW-0812">Transmembrane</keyword>
<sequence length="78" mass="8766">MKMFWIIIAAPGLELVRVGSRDAPHLTKQVKLLINITSVLPVTSVIINQSITVIIIWILDDNLDDEQSKARCVWIAVE</sequence>
<organism evidence="2 3">
    <name type="scientific">Zizania palustris</name>
    <name type="common">Northern wild rice</name>
    <dbReference type="NCBI Taxonomy" id="103762"/>
    <lineage>
        <taxon>Eukaryota</taxon>
        <taxon>Viridiplantae</taxon>
        <taxon>Streptophyta</taxon>
        <taxon>Embryophyta</taxon>
        <taxon>Tracheophyta</taxon>
        <taxon>Spermatophyta</taxon>
        <taxon>Magnoliopsida</taxon>
        <taxon>Liliopsida</taxon>
        <taxon>Poales</taxon>
        <taxon>Poaceae</taxon>
        <taxon>BOP clade</taxon>
        <taxon>Oryzoideae</taxon>
        <taxon>Oryzeae</taxon>
        <taxon>Zizaniinae</taxon>
        <taxon>Zizania</taxon>
    </lineage>
</organism>
<protein>
    <submittedName>
        <fullName evidence="2">Uncharacterized protein</fullName>
    </submittedName>
</protein>
<dbReference type="Proteomes" id="UP000729402">
    <property type="component" value="Unassembled WGS sequence"/>
</dbReference>
<feature type="transmembrane region" description="Helical" evidence="1">
    <location>
        <begin position="36"/>
        <end position="59"/>
    </location>
</feature>
<dbReference type="EMBL" id="JAAALK010000282">
    <property type="protein sequence ID" value="KAG8078770.1"/>
    <property type="molecule type" value="Genomic_DNA"/>
</dbReference>
<name>A0A8J5SRI5_ZIZPA</name>
<gene>
    <name evidence="2" type="ORF">GUJ93_ZPchr0007g5336</name>
</gene>
<evidence type="ECO:0000313" key="3">
    <source>
        <dbReference type="Proteomes" id="UP000729402"/>
    </source>
</evidence>